<dbReference type="Proteomes" id="UP000032279">
    <property type="component" value="Unassembled WGS sequence"/>
</dbReference>
<comment type="caution">
    <text evidence="1">The sequence shown here is derived from an EMBL/GenBank/DDBJ whole genome shotgun (WGS) entry which is preliminary data.</text>
</comment>
<sequence length="70" mass="7908">MSNRFEIQQELTDTQGDLNRLCQQEARQAKSNSGVGAVTIEPRYGTEMNALREKCSQLRMILDAMEASED</sequence>
<dbReference type="OrthoDB" id="2302022at2"/>
<gene>
    <name evidence="1" type="ORF">WDC_1354</name>
</gene>
<reference evidence="1 2" key="1">
    <citation type="submission" date="2013-08" db="EMBL/GenBank/DDBJ databases">
        <title>Lactobacillus wasatchii sp. WDC04, a late gas producing bacteria isolated from aged chedder cheese.</title>
        <authorList>
            <person name="Oberg C.J."/>
            <person name="Culumber M."/>
            <person name="McMahon D.J."/>
            <person name="Broadbent J.R."/>
            <person name="Oberg T.S."/>
            <person name="Ortaki F."/>
        </authorList>
    </citation>
    <scope>NUCLEOTIDE SEQUENCE [LARGE SCALE GENOMIC DNA]</scope>
    <source>
        <strain evidence="1 2">WDC04</strain>
    </source>
</reference>
<dbReference type="RefSeq" id="WP_044011084.1">
    <property type="nucleotide sequence ID" value="NZ_AWTT01000033.1"/>
</dbReference>
<dbReference type="PATRIC" id="fig|1335616.4.peg.1357"/>
<evidence type="ECO:0000313" key="2">
    <source>
        <dbReference type="Proteomes" id="UP000032279"/>
    </source>
</evidence>
<keyword evidence="2" id="KW-1185">Reference proteome</keyword>
<dbReference type="STRING" id="1335616.WDC_1354"/>
<organism evidence="1 2">
    <name type="scientific">Paucilactobacillus wasatchensis</name>
    <dbReference type="NCBI Taxonomy" id="1335616"/>
    <lineage>
        <taxon>Bacteria</taxon>
        <taxon>Bacillati</taxon>
        <taxon>Bacillota</taxon>
        <taxon>Bacilli</taxon>
        <taxon>Lactobacillales</taxon>
        <taxon>Lactobacillaceae</taxon>
        <taxon>Paucilactobacillus</taxon>
    </lineage>
</organism>
<name>A0A0D0YUX1_9LACO</name>
<evidence type="ECO:0000313" key="1">
    <source>
        <dbReference type="EMBL" id="KIS03059.1"/>
    </source>
</evidence>
<accession>A0A0D0YUX1</accession>
<dbReference type="AlphaFoldDB" id="A0A0D0YUX1"/>
<protein>
    <submittedName>
        <fullName evidence="1">Uncharacterized protein</fullName>
    </submittedName>
</protein>
<dbReference type="EMBL" id="AWTT01000033">
    <property type="protein sequence ID" value="KIS03059.1"/>
    <property type="molecule type" value="Genomic_DNA"/>
</dbReference>
<proteinExistence type="predicted"/>